<dbReference type="GO" id="GO:0009134">
    <property type="term" value="P:nucleoside diphosphate catabolic process"/>
    <property type="evidence" value="ECO:0007669"/>
    <property type="project" value="TreeGrafter"/>
</dbReference>
<dbReference type="GO" id="GO:0016020">
    <property type="term" value="C:membrane"/>
    <property type="evidence" value="ECO:0007669"/>
    <property type="project" value="UniProtKB-SubCell"/>
</dbReference>
<keyword evidence="17" id="KW-0812">Transmembrane</keyword>
<evidence type="ECO:0000313" key="21">
    <source>
        <dbReference type="Proteomes" id="UP000479710"/>
    </source>
</evidence>
<dbReference type="CDD" id="cd24041">
    <property type="entry name" value="ASKHA_NBD_AtAPY1-like"/>
    <property type="match status" value="1"/>
</dbReference>
<keyword evidence="14" id="KW-0067">ATP-binding</keyword>
<evidence type="ECO:0000256" key="2">
    <source>
        <dbReference type="ARBA" id="ARBA00004606"/>
    </source>
</evidence>
<dbReference type="PANTHER" id="PTHR11782">
    <property type="entry name" value="ADENOSINE/GUANOSINE DIPHOSPHATASE"/>
    <property type="match status" value="1"/>
</dbReference>
<dbReference type="Pfam" id="PF04043">
    <property type="entry name" value="PMEI"/>
    <property type="match status" value="1"/>
</dbReference>
<evidence type="ECO:0000256" key="16">
    <source>
        <dbReference type="SAM" id="MobiDB-lite"/>
    </source>
</evidence>
<evidence type="ECO:0000256" key="13">
    <source>
        <dbReference type="PIRSR" id="PIRSR600407-1"/>
    </source>
</evidence>
<dbReference type="PROSITE" id="PS01238">
    <property type="entry name" value="GDA1_CD39_NTPASE"/>
    <property type="match status" value="1"/>
</dbReference>
<reference evidence="20 21" key="1">
    <citation type="submission" date="2019-11" db="EMBL/GenBank/DDBJ databases">
        <title>Whole genome sequence of Oryza granulata.</title>
        <authorList>
            <person name="Li W."/>
        </authorList>
    </citation>
    <scope>NUCLEOTIDE SEQUENCE [LARGE SCALE GENOMIC DNA]</scope>
    <source>
        <strain evidence="21">cv. Menghai</strain>
        <tissue evidence="20">Leaf</tissue>
    </source>
</reference>
<gene>
    <name evidence="20" type="ORF">E2562_009777</name>
</gene>
<feature type="chain" id="PRO_5026183587" description="apyrase" evidence="18">
    <location>
        <begin position="31"/>
        <end position="735"/>
    </location>
</feature>
<dbReference type="GO" id="GO:0004050">
    <property type="term" value="F:apyrase activity"/>
    <property type="evidence" value="ECO:0007669"/>
    <property type="project" value="UniProtKB-EC"/>
</dbReference>
<feature type="active site" description="Proton acceptor" evidence="13">
    <location>
        <position position="457"/>
    </location>
</feature>
<dbReference type="Gene3D" id="3.30.420.40">
    <property type="match status" value="1"/>
</dbReference>
<organism evidence="20 21">
    <name type="scientific">Oryza meyeriana var. granulata</name>
    <dbReference type="NCBI Taxonomy" id="110450"/>
    <lineage>
        <taxon>Eukaryota</taxon>
        <taxon>Viridiplantae</taxon>
        <taxon>Streptophyta</taxon>
        <taxon>Embryophyta</taxon>
        <taxon>Tracheophyta</taxon>
        <taxon>Spermatophyta</taxon>
        <taxon>Magnoliopsida</taxon>
        <taxon>Liliopsida</taxon>
        <taxon>Poales</taxon>
        <taxon>Poaceae</taxon>
        <taxon>BOP clade</taxon>
        <taxon>Oryzoideae</taxon>
        <taxon>Oryzeae</taxon>
        <taxon>Oryzinae</taxon>
        <taxon>Oryza</taxon>
        <taxon>Oryza meyeriana</taxon>
    </lineage>
</organism>
<evidence type="ECO:0000256" key="1">
    <source>
        <dbReference type="ARBA" id="ARBA00001913"/>
    </source>
</evidence>
<evidence type="ECO:0000256" key="15">
    <source>
        <dbReference type="RuleBase" id="RU003833"/>
    </source>
</evidence>
<evidence type="ECO:0000256" key="5">
    <source>
        <dbReference type="ARBA" id="ARBA00022801"/>
    </source>
</evidence>
<evidence type="ECO:0000256" key="18">
    <source>
        <dbReference type="SAM" id="SignalP"/>
    </source>
</evidence>
<evidence type="ECO:0000256" key="10">
    <source>
        <dbReference type="ARBA" id="ARBA00032306"/>
    </source>
</evidence>
<evidence type="ECO:0000256" key="6">
    <source>
        <dbReference type="ARBA" id="ARBA00022837"/>
    </source>
</evidence>
<feature type="region of interest" description="Disordered" evidence="16">
    <location>
        <begin position="185"/>
        <end position="214"/>
    </location>
</feature>
<keyword evidence="14" id="KW-0547">Nucleotide-binding</keyword>
<dbReference type="Proteomes" id="UP000479710">
    <property type="component" value="Unassembled WGS sequence"/>
</dbReference>
<comment type="subcellular location">
    <subcellularLocation>
        <location evidence="2">Membrane</location>
        <topology evidence="2">Single-pass type II membrane protein</topology>
    </subcellularLocation>
</comment>
<name>A0A6G1ECC4_9ORYZ</name>
<evidence type="ECO:0000256" key="3">
    <source>
        <dbReference type="ARBA" id="ARBA00009283"/>
    </source>
</evidence>
<comment type="similarity">
    <text evidence="3 15">Belongs to the GDA1/CD39 NTPase family.</text>
</comment>
<feature type="domain" description="Pectinesterase inhibitor" evidence="19">
    <location>
        <begin position="75"/>
        <end position="156"/>
    </location>
</feature>
<evidence type="ECO:0000259" key="19">
    <source>
        <dbReference type="Pfam" id="PF04043"/>
    </source>
</evidence>
<dbReference type="InterPro" id="IPR035513">
    <property type="entry name" value="Invertase/methylesterase_inhib"/>
</dbReference>
<dbReference type="GO" id="GO:0005524">
    <property type="term" value="F:ATP binding"/>
    <property type="evidence" value="ECO:0007669"/>
    <property type="project" value="UniProtKB-KW"/>
</dbReference>
<keyword evidence="17" id="KW-0472">Membrane</keyword>
<sequence length="735" mass="77808">MGHNAIHRLSLRMSPLLIFLPCFLLPLSSANAVAAPRPVFAFPASALEAEAVARHHHQLRVALNTTAVHVGKALEALIGAAVAPASAVTSFSADASSPLAAATRDDCAELLEDSLDLLAGSGEPGAAHDDALMWLSAALTNHDTCADSLGEASIAANDANATPHLVAAYAMVLDCLASTPATRPHEAARCGRPRPGALEPPQQEAVKPSPTNGRIRYRSPSAADLLPADDLAAVPSAADAAAATAAAARMRRFSAAGARQQQGEAVSDRVLRFRGVLVLVLAPVLLISFALILMPRAPASATVEGSAGELVTAAGRRWGPRAVSGVGDGSTKYAVIFDAGSSGSRVHVYCFDGNLDLLPIGKEIELFKQKKPGLSAYAKDPQEAAKSLVSLLEEAKKVVPVELHEQTPVRVGATAGLRTLGTEKSEEILQAVRDLLQYKSSFRSQPEWVTVLDGSQEGAFQWVTINYLLGKLGKPYSHTVGVVDLGGGSVQMAYAISEKDAAKAPQVSEGEDSYVKELLLKGTTYYLYVHSYLHYGLLAARAEILKAGEDNDYSNCMLEGHQGKYKYGDDIFEASGSSSGASYSKCRTVAVRALKVDEPACTHMKCTFGGVWNGGGGDGQKNLFVASFFFDRAAEAGFVNPKAAVAKVKPSDFEEAARRVCKLNVKDAQAIYPDVSQENIPYLCMDLVYQYTLLVDGFGVDPYQDITLVKKVPYSNSFVEAAWPLGSAIEVASSS</sequence>
<feature type="binding site" evidence="14">
    <location>
        <begin position="487"/>
        <end position="491"/>
    </location>
    <ligand>
        <name>ATP</name>
        <dbReference type="ChEBI" id="CHEBI:30616"/>
    </ligand>
</feature>
<keyword evidence="5 15" id="KW-0378">Hydrolase</keyword>
<keyword evidence="7" id="KW-0735">Signal-anchor</keyword>
<proteinExistence type="inferred from homology"/>
<evidence type="ECO:0000256" key="12">
    <source>
        <dbReference type="ARBA" id="ARBA00055524"/>
    </source>
</evidence>
<dbReference type="InterPro" id="IPR006501">
    <property type="entry name" value="Pectinesterase_inhib_dom"/>
</dbReference>
<protein>
    <recommendedName>
        <fullName evidence="4">apyrase</fullName>
        <ecNumber evidence="4">3.6.1.5</ecNumber>
    </recommendedName>
    <alternativeName>
        <fullName evidence="9">ATP-diphosphatase</fullName>
    </alternativeName>
    <alternativeName>
        <fullName evidence="10">ATP-diphosphohydrolase</fullName>
    </alternativeName>
    <alternativeName>
        <fullName evidence="8">Adenosine diphosphatase</fullName>
    </alternativeName>
</protein>
<evidence type="ECO:0000256" key="7">
    <source>
        <dbReference type="ARBA" id="ARBA00022968"/>
    </source>
</evidence>
<feature type="signal peptide" evidence="18">
    <location>
        <begin position="1"/>
        <end position="30"/>
    </location>
</feature>
<evidence type="ECO:0000256" key="14">
    <source>
        <dbReference type="PIRSR" id="PIRSR600407-2"/>
    </source>
</evidence>
<evidence type="ECO:0000313" key="20">
    <source>
        <dbReference type="EMBL" id="KAF0921583.1"/>
    </source>
</evidence>
<dbReference type="InterPro" id="IPR000407">
    <property type="entry name" value="GDA1_CD39_NTPase"/>
</dbReference>
<dbReference type="AlphaFoldDB" id="A0A6G1ECC4"/>
<keyword evidence="6" id="KW-0106">Calcium</keyword>
<dbReference type="EC" id="3.6.1.5" evidence="4"/>
<dbReference type="GO" id="GO:0017110">
    <property type="term" value="F:nucleoside diphosphate phosphatase activity"/>
    <property type="evidence" value="ECO:0007669"/>
    <property type="project" value="TreeGrafter"/>
</dbReference>
<evidence type="ECO:0000256" key="11">
    <source>
        <dbReference type="ARBA" id="ARBA00049175"/>
    </source>
</evidence>
<comment type="function">
    <text evidence="12">Catalyzes the hydrolysis of phosphoanhydride bonds of nucleoside tri- and di-phosphates.</text>
</comment>
<dbReference type="OrthoDB" id="6372431at2759"/>
<dbReference type="EMBL" id="SPHZ02000004">
    <property type="protein sequence ID" value="KAF0921583.1"/>
    <property type="molecule type" value="Genomic_DNA"/>
</dbReference>
<comment type="cofactor">
    <cofactor evidence="1">
        <name>Ca(2+)</name>
        <dbReference type="ChEBI" id="CHEBI:29108"/>
    </cofactor>
</comment>
<comment type="catalytic activity">
    <reaction evidence="11">
        <text>a ribonucleoside 5'-triphosphate + 2 H2O = a ribonucleoside 5'-phosphate + 2 phosphate + 2 H(+)</text>
        <dbReference type="Rhea" id="RHEA:36795"/>
        <dbReference type="ChEBI" id="CHEBI:15377"/>
        <dbReference type="ChEBI" id="CHEBI:15378"/>
        <dbReference type="ChEBI" id="CHEBI:43474"/>
        <dbReference type="ChEBI" id="CHEBI:58043"/>
        <dbReference type="ChEBI" id="CHEBI:61557"/>
        <dbReference type="EC" id="3.6.1.5"/>
    </reaction>
</comment>
<keyword evidence="18" id="KW-0732">Signal</keyword>
<dbReference type="FunFam" id="3.30.420.150:FF:000008">
    <property type="entry name" value="Apyrase 1"/>
    <property type="match status" value="1"/>
</dbReference>
<keyword evidence="17" id="KW-1133">Transmembrane helix</keyword>
<accession>A0A6G1ECC4</accession>
<evidence type="ECO:0000256" key="17">
    <source>
        <dbReference type="SAM" id="Phobius"/>
    </source>
</evidence>
<dbReference type="PANTHER" id="PTHR11782:SF83">
    <property type="entry name" value="GUANOSINE-DIPHOSPHATASE"/>
    <property type="match status" value="1"/>
</dbReference>
<dbReference type="GO" id="GO:0004857">
    <property type="term" value="F:enzyme inhibitor activity"/>
    <property type="evidence" value="ECO:0007669"/>
    <property type="project" value="InterPro"/>
</dbReference>
<keyword evidence="21" id="KW-1185">Reference proteome</keyword>
<dbReference type="SUPFAM" id="SSF101148">
    <property type="entry name" value="Plant invertase/pectin methylesterase inhibitor"/>
    <property type="match status" value="1"/>
</dbReference>
<evidence type="ECO:0000256" key="9">
    <source>
        <dbReference type="ARBA" id="ARBA00031428"/>
    </source>
</evidence>
<dbReference type="Pfam" id="PF01150">
    <property type="entry name" value="GDA1_CD39"/>
    <property type="match status" value="1"/>
</dbReference>
<comment type="caution">
    <text evidence="20">The sequence shown here is derived from an EMBL/GenBank/DDBJ whole genome shotgun (WGS) entry which is preliminary data.</text>
</comment>
<evidence type="ECO:0000256" key="8">
    <source>
        <dbReference type="ARBA" id="ARBA00030084"/>
    </source>
</evidence>
<evidence type="ECO:0000256" key="4">
    <source>
        <dbReference type="ARBA" id="ARBA00012148"/>
    </source>
</evidence>
<dbReference type="Gene3D" id="1.20.140.40">
    <property type="entry name" value="Invertase/pectin methylesterase inhibitor family protein"/>
    <property type="match status" value="1"/>
</dbReference>
<feature type="transmembrane region" description="Helical" evidence="17">
    <location>
        <begin position="275"/>
        <end position="294"/>
    </location>
</feature>
<dbReference type="Gene3D" id="3.30.420.150">
    <property type="entry name" value="Exopolyphosphatase. Domain 2"/>
    <property type="match status" value="1"/>
</dbReference>